<organism evidence="4 5">
    <name type="scientific">Smittium angustum</name>
    <dbReference type="NCBI Taxonomy" id="133377"/>
    <lineage>
        <taxon>Eukaryota</taxon>
        <taxon>Fungi</taxon>
        <taxon>Fungi incertae sedis</taxon>
        <taxon>Zoopagomycota</taxon>
        <taxon>Kickxellomycotina</taxon>
        <taxon>Harpellomycetes</taxon>
        <taxon>Harpellales</taxon>
        <taxon>Legeriomycetaceae</taxon>
        <taxon>Smittium</taxon>
    </lineage>
</organism>
<dbReference type="GO" id="GO:0006508">
    <property type="term" value="P:proteolysis"/>
    <property type="evidence" value="ECO:0007669"/>
    <property type="project" value="InterPro"/>
</dbReference>
<dbReference type="InterPro" id="IPR002410">
    <property type="entry name" value="Peptidase_S33"/>
</dbReference>
<evidence type="ECO:0000313" key="4">
    <source>
        <dbReference type="EMBL" id="PVZ97384.1"/>
    </source>
</evidence>
<evidence type="ECO:0000256" key="1">
    <source>
        <dbReference type="ARBA" id="ARBA00010088"/>
    </source>
</evidence>
<protein>
    <recommendedName>
        <fullName evidence="3">AB hydrolase-1 domain-containing protein</fullName>
    </recommendedName>
</protein>
<dbReference type="InterPro" id="IPR000073">
    <property type="entry name" value="AB_hydrolase_1"/>
</dbReference>
<dbReference type="AlphaFoldDB" id="A0A2U1IX41"/>
<evidence type="ECO:0000256" key="2">
    <source>
        <dbReference type="ARBA" id="ARBA00022801"/>
    </source>
</evidence>
<dbReference type="InterPro" id="IPR051601">
    <property type="entry name" value="Serine_prot/Carboxylest_S33"/>
</dbReference>
<sequence length="496" mass="55923">MNSNSPIGQPDHFQSPIYKLNFASNSSSRTPMLTQIHELDRTDVEFYPMSGGIAFDRFFSCPLDYKNPEKKHIQVFVRHLVPSGKVNLHTAPFALYLQGGPGFQSPYQTNLSSGWVGVLLNQGYQILLLDQRGTGLSTAINAQSQVSKLPTLESQVEYMTFFRADSIVKDCEHIRKIVTKGRGSEVSSKFTLLGQSFGGFCITTYLSFHPEGIDKAILTGGLPPIHSDPIDVYRKLIPRVIKRNQQYYSTYKKDVERIKKIASFLEANDVTLPNGGKMTVRRFQQLGLVFGSSGGFAAIHKVVLNCCNDLDTIGRLSYKSLLELENFHDFETNVLYAVLHEAIYCNGPSVVSGWACHQAISSNPQFNDLFNPKNPERLDINNPSKPFYFTGEMIFPWMSEDYVQLNKFAQISESIAQYDQWSPLYDTNQLNNNKVPVVAVSYYEDPYVDLDFSIDCANNIAGCELWITNEYLHNGLSADSRVINRLLGMFRADQLK</sequence>
<dbReference type="Proteomes" id="UP000245591">
    <property type="component" value="Unassembled WGS sequence"/>
</dbReference>
<dbReference type="PANTHER" id="PTHR43248">
    <property type="entry name" value="2-SUCCINYL-6-HYDROXY-2,4-CYCLOHEXADIENE-1-CARBOXYLATE SYNTHASE"/>
    <property type="match status" value="1"/>
</dbReference>
<dbReference type="PANTHER" id="PTHR43248:SF2">
    <property type="entry name" value="PROLYL AMINOPEPTIDASE"/>
    <property type="match status" value="1"/>
</dbReference>
<proteinExistence type="inferred from homology"/>
<comment type="caution">
    <text evidence="4">The sequence shown here is derived from an EMBL/GenBank/DDBJ whole genome shotgun (WGS) entry which is preliminary data.</text>
</comment>
<reference evidence="4 5" key="1">
    <citation type="journal article" date="2018" name="MBio">
        <title>Comparative Genomics Reveals the Core Gene Toolbox for the Fungus-Insect Symbiosis.</title>
        <authorList>
            <person name="Wang Y."/>
            <person name="Stata M."/>
            <person name="Wang W."/>
            <person name="Stajich J.E."/>
            <person name="White M.M."/>
            <person name="Moncalvo J.M."/>
        </authorList>
    </citation>
    <scope>NUCLEOTIDE SEQUENCE [LARGE SCALE GENOMIC DNA]</scope>
    <source>
        <strain evidence="4 5">AUS-126-30</strain>
    </source>
</reference>
<dbReference type="SUPFAM" id="SSF53474">
    <property type="entry name" value="alpha/beta-Hydrolases"/>
    <property type="match status" value="2"/>
</dbReference>
<name>A0A2U1IX41_SMIAN</name>
<dbReference type="InterPro" id="IPR029058">
    <property type="entry name" value="AB_hydrolase_fold"/>
</dbReference>
<accession>A0A2U1IX41</accession>
<keyword evidence="2" id="KW-0378">Hydrolase</keyword>
<comment type="similarity">
    <text evidence="1">Belongs to the peptidase S33 family.</text>
</comment>
<dbReference type="Pfam" id="PF00561">
    <property type="entry name" value="Abhydrolase_1"/>
    <property type="match status" value="1"/>
</dbReference>
<evidence type="ECO:0000313" key="5">
    <source>
        <dbReference type="Proteomes" id="UP000245591"/>
    </source>
</evidence>
<keyword evidence="5" id="KW-1185">Reference proteome</keyword>
<gene>
    <name evidence="4" type="ORF">BB558_006664</name>
</gene>
<evidence type="ECO:0000259" key="3">
    <source>
        <dbReference type="Pfam" id="PF00561"/>
    </source>
</evidence>
<dbReference type="EMBL" id="MBFU01000855">
    <property type="protein sequence ID" value="PVZ97384.1"/>
    <property type="molecule type" value="Genomic_DNA"/>
</dbReference>
<dbReference type="Gene3D" id="3.40.50.1820">
    <property type="entry name" value="alpha/beta hydrolase"/>
    <property type="match status" value="1"/>
</dbReference>
<dbReference type="PRINTS" id="PR00793">
    <property type="entry name" value="PROAMNOPTASE"/>
</dbReference>
<feature type="domain" description="AB hydrolase-1" evidence="3">
    <location>
        <begin position="96"/>
        <end position="243"/>
    </location>
</feature>
<dbReference type="GO" id="GO:0008233">
    <property type="term" value="F:peptidase activity"/>
    <property type="evidence" value="ECO:0007669"/>
    <property type="project" value="InterPro"/>
</dbReference>